<sequence>MEHNITIIKKVAIKSHTGSLKLMFAMAIISLVSFTKGWAQTQASTLPAPGTSVTIGQIDGITISTAVQSPSNQQTPLQVICVFEYTEGDIFNSPPALPRNLNGLVHVDEALKGILTELRKSGRFEGRALETMLITPSVGSLPAGKLLIIGLGDRKSFNPELMISVGRVEMREALRLGVSSYSHASDLKDAGIDSPTGVVAVNVIKGAISAYETEAFLKNHSLSSAKPVTQITLLAGPTFFQTTADAVKAFVGSFKGD</sequence>
<dbReference type="RefSeq" id="WP_256337525.1">
    <property type="nucleotide sequence ID" value="NZ_FNCG01000016.1"/>
</dbReference>
<evidence type="ECO:0000313" key="3">
    <source>
        <dbReference type="Proteomes" id="UP000199705"/>
    </source>
</evidence>
<dbReference type="STRING" id="551996.SAMN05192573_116155"/>
<evidence type="ECO:0000313" key="2">
    <source>
        <dbReference type="EMBL" id="SDI15029.1"/>
    </source>
</evidence>
<proteinExistence type="predicted"/>
<dbReference type="Gene3D" id="3.40.220.10">
    <property type="entry name" value="Leucine Aminopeptidase, subunit E, domain 1"/>
    <property type="match status" value="1"/>
</dbReference>
<dbReference type="InterPro" id="IPR043472">
    <property type="entry name" value="Macro_dom-like"/>
</dbReference>
<name>A0A1G8I7S0_9SPHI</name>
<dbReference type="GO" id="GO:0006508">
    <property type="term" value="P:proteolysis"/>
    <property type="evidence" value="ECO:0007669"/>
    <property type="project" value="InterPro"/>
</dbReference>
<dbReference type="EMBL" id="FNCG01000016">
    <property type="protein sequence ID" value="SDI15029.1"/>
    <property type="molecule type" value="Genomic_DNA"/>
</dbReference>
<dbReference type="AlphaFoldDB" id="A0A1G8I7S0"/>
<dbReference type="InterPro" id="IPR008283">
    <property type="entry name" value="Peptidase_M17_N"/>
</dbReference>
<accession>A0A1G8I7S0</accession>
<dbReference type="Proteomes" id="UP000199705">
    <property type="component" value="Unassembled WGS sequence"/>
</dbReference>
<keyword evidence="2" id="KW-0378">Hydrolase</keyword>
<keyword evidence="2" id="KW-0031">Aminopeptidase</keyword>
<feature type="domain" description="Peptidase M17 leucyl aminopeptidase N-terminal" evidence="1">
    <location>
        <begin position="106"/>
        <end position="178"/>
    </location>
</feature>
<dbReference type="GO" id="GO:0070006">
    <property type="term" value="F:metalloaminopeptidase activity"/>
    <property type="evidence" value="ECO:0007669"/>
    <property type="project" value="InterPro"/>
</dbReference>
<dbReference type="Pfam" id="PF02789">
    <property type="entry name" value="Peptidase_M17_N"/>
    <property type="match status" value="1"/>
</dbReference>
<protein>
    <submittedName>
        <fullName evidence="2">Cytosol aminopeptidase family, N-terminal domain</fullName>
    </submittedName>
</protein>
<gene>
    <name evidence="2" type="ORF">SAMN05192573_116155</name>
</gene>
<keyword evidence="3" id="KW-1185">Reference proteome</keyword>
<organism evidence="2 3">
    <name type="scientific">Mucilaginibacter gossypii</name>
    <dbReference type="NCBI Taxonomy" id="551996"/>
    <lineage>
        <taxon>Bacteria</taxon>
        <taxon>Pseudomonadati</taxon>
        <taxon>Bacteroidota</taxon>
        <taxon>Sphingobacteriia</taxon>
        <taxon>Sphingobacteriales</taxon>
        <taxon>Sphingobacteriaceae</taxon>
        <taxon>Mucilaginibacter</taxon>
    </lineage>
</organism>
<reference evidence="3" key="1">
    <citation type="submission" date="2016-10" db="EMBL/GenBank/DDBJ databases">
        <authorList>
            <person name="Varghese N."/>
            <person name="Submissions S."/>
        </authorList>
    </citation>
    <scope>NUCLEOTIDE SEQUENCE [LARGE SCALE GENOMIC DNA]</scope>
    <source>
        <strain evidence="3">Gh-67</strain>
    </source>
</reference>
<keyword evidence="2" id="KW-0645">Protease</keyword>
<dbReference type="SUPFAM" id="SSF52949">
    <property type="entry name" value="Macro domain-like"/>
    <property type="match status" value="1"/>
</dbReference>
<evidence type="ECO:0000259" key="1">
    <source>
        <dbReference type="Pfam" id="PF02789"/>
    </source>
</evidence>